<dbReference type="RefSeq" id="WP_035452456.1">
    <property type="nucleotide sequence ID" value="NZ_AZGA01000011.1"/>
</dbReference>
<dbReference type="SUPFAM" id="SSF50249">
    <property type="entry name" value="Nucleic acid-binding proteins"/>
    <property type="match status" value="1"/>
</dbReference>
<dbReference type="Gene3D" id="1.10.40.50">
    <property type="entry name" value="Probable gtpase engc, domain 3"/>
    <property type="match status" value="1"/>
</dbReference>
<evidence type="ECO:0000256" key="10">
    <source>
        <dbReference type="HAMAP-Rule" id="MF_01820"/>
    </source>
</evidence>
<dbReference type="PROSITE" id="PS50936">
    <property type="entry name" value="ENGC_GTPASE"/>
    <property type="match status" value="1"/>
</dbReference>
<keyword evidence="9 10" id="KW-0342">GTP-binding</keyword>
<feature type="domain" description="CP-type G" evidence="12">
    <location>
        <begin position="64"/>
        <end position="225"/>
    </location>
</feature>
<evidence type="ECO:0000259" key="12">
    <source>
        <dbReference type="PROSITE" id="PS51721"/>
    </source>
</evidence>
<dbReference type="PANTHER" id="PTHR32120">
    <property type="entry name" value="SMALL RIBOSOMAL SUBUNIT BIOGENESIS GTPASE RSGA"/>
    <property type="match status" value="1"/>
</dbReference>
<reference evidence="13 14" key="1">
    <citation type="journal article" date="2015" name="Genome Announc.">
        <title>Expanding the biotechnology potential of lactobacilli through comparative genomics of 213 strains and associated genera.</title>
        <authorList>
            <person name="Sun Z."/>
            <person name="Harris H.M."/>
            <person name="McCann A."/>
            <person name="Guo C."/>
            <person name="Argimon S."/>
            <person name="Zhang W."/>
            <person name="Yang X."/>
            <person name="Jeffery I.B."/>
            <person name="Cooney J.C."/>
            <person name="Kagawa T.F."/>
            <person name="Liu W."/>
            <person name="Song Y."/>
            <person name="Salvetti E."/>
            <person name="Wrobel A."/>
            <person name="Rasinkangas P."/>
            <person name="Parkhill J."/>
            <person name="Rea M.C."/>
            <person name="O'Sullivan O."/>
            <person name="Ritari J."/>
            <person name="Douillard F.P."/>
            <person name="Paul Ross R."/>
            <person name="Yang R."/>
            <person name="Briner A.E."/>
            <person name="Felis G.E."/>
            <person name="de Vos W.M."/>
            <person name="Barrangou R."/>
            <person name="Klaenhammer T.R."/>
            <person name="Caufield P.W."/>
            <person name="Cui Y."/>
            <person name="Zhang H."/>
            <person name="O'Toole P.W."/>
        </authorList>
    </citation>
    <scope>NUCLEOTIDE SEQUENCE [LARGE SCALE GENOMIC DNA]</scope>
    <source>
        <strain evidence="13 14">DSM 18527</strain>
    </source>
</reference>
<feature type="domain" description="EngC GTPase" evidence="11">
    <location>
        <begin position="73"/>
        <end position="223"/>
    </location>
</feature>
<protein>
    <recommendedName>
        <fullName evidence="10">Small ribosomal subunit biogenesis GTPase RsgA</fullName>
        <ecNumber evidence="10">3.6.1.-</ecNumber>
    </recommendedName>
</protein>
<evidence type="ECO:0000259" key="11">
    <source>
        <dbReference type="PROSITE" id="PS50936"/>
    </source>
</evidence>
<dbReference type="OrthoDB" id="9809485at2"/>
<dbReference type="GO" id="GO:0046872">
    <property type="term" value="F:metal ion binding"/>
    <property type="evidence" value="ECO:0007669"/>
    <property type="project" value="UniProtKB-KW"/>
</dbReference>
<comment type="function">
    <text evidence="10">One of several proteins that assist in the late maturation steps of the functional core of the 30S ribosomal subunit. Helps release RbfA from mature subunits. May play a role in the assembly of ribosomal proteins into the subunit. Circularly permuted GTPase that catalyzes slow GTP hydrolysis, GTPase activity is stimulated by the 30S ribosomal subunit.</text>
</comment>
<dbReference type="InterPro" id="IPR010914">
    <property type="entry name" value="RsgA_GTPase_dom"/>
</dbReference>
<dbReference type="CDD" id="cd04466">
    <property type="entry name" value="S1_YloQ_GTPase"/>
    <property type="match status" value="1"/>
</dbReference>
<evidence type="ECO:0000256" key="7">
    <source>
        <dbReference type="ARBA" id="ARBA00022833"/>
    </source>
</evidence>
<name>X0PRF7_9LACO</name>
<dbReference type="GO" id="GO:0003924">
    <property type="term" value="F:GTPase activity"/>
    <property type="evidence" value="ECO:0007669"/>
    <property type="project" value="UniProtKB-UniRule"/>
</dbReference>
<accession>X0PRF7</accession>
<dbReference type="STRING" id="1423734.FC83_GL000891"/>
<feature type="binding site" evidence="10">
    <location>
        <begin position="113"/>
        <end position="116"/>
    </location>
    <ligand>
        <name>GTP</name>
        <dbReference type="ChEBI" id="CHEBI:37565"/>
    </ligand>
</feature>
<keyword evidence="6 10" id="KW-0378">Hydrolase</keyword>
<evidence type="ECO:0000313" key="13">
    <source>
        <dbReference type="EMBL" id="KRM35863.1"/>
    </source>
</evidence>
<evidence type="ECO:0000256" key="6">
    <source>
        <dbReference type="ARBA" id="ARBA00022801"/>
    </source>
</evidence>
<evidence type="ECO:0000313" key="14">
    <source>
        <dbReference type="Proteomes" id="UP000051236"/>
    </source>
</evidence>
<dbReference type="PANTHER" id="PTHR32120:SF11">
    <property type="entry name" value="SMALL RIBOSOMAL SUBUNIT BIOGENESIS GTPASE RSGA 1, MITOCHONDRIAL-RELATED"/>
    <property type="match status" value="1"/>
</dbReference>
<dbReference type="Pfam" id="PF16745">
    <property type="entry name" value="RsgA_N"/>
    <property type="match status" value="1"/>
</dbReference>
<feature type="binding site" evidence="10">
    <location>
        <position position="262"/>
    </location>
    <ligand>
        <name>Zn(2+)</name>
        <dbReference type="ChEBI" id="CHEBI:29105"/>
    </ligand>
</feature>
<proteinExistence type="inferred from homology"/>
<evidence type="ECO:0000256" key="4">
    <source>
        <dbReference type="ARBA" id="ARBA00022730"/>
    </source>
</evidence>
<dbReference type="Gene3D" id="2.40.50.140">
    <property type="entry name" value="Nucleic acid-binding proteins"/>
    <property type="match status" value="1"/>
</dbReference>
<keyword evidence="2 10" id="KW-0690">Ribosome biogenesis</keyword>
<comment type="similarity">
    <text evidence="10">Belongs to the TRAFAC class YlqF/YawG GTPase family. RsgA subfamily.</text>
</comment>
<dbReference type="NCBIfam" id="TIGR00157">
    <property type="entry name" value="ribosome small subunit-dependent GTPase A"/>
    <property type="match status" value="1"/>
</dbReference>
<dbReference type="AlphaFoldDB" id="X0PRF7"/>
<evidence type="ECO:0000256" key="1">
    <source>
        <dbReference type="ARBA" id="ARBA00022490"/>
    </source>
</evidence>
<keyword evidence="8 10" id="KW-0694">RNA-binding</keyword>
<keyword evidence="14" id="KW-1185">Reference proteome</keyword>
<dbReference type="InterPro" id="IPR031944">
    <property type="entry name" value="RsgA_N"/>
</dbReference>
<keyword evidence="5 10" id="KW-0547">Nucleotide-binding</keyword>
<dbReference type="Pfam" id="PF03193">
    <property type="entry name" value="RsgA_GTPase"/>
    <property type="match status" value="1"/>
</dbReference>
<dbReference type="HAMAP" id="MF_01820">
    <property type="entry name" value="GTPase_RsgA"/>
    <property type="match status" value="1"/>
</dbReference>
<dbReference type="GO" id="GO:0042274">
    <property type="term" value="P:ribosomal small subunit biogenesis"/>
    <property type="evidence" value="ECO:0007669"/>
    <property type="project" value="UniProtKB-UniRule"/>
</dbReference>
<dbReference type="GO" id="GO:0019843">
    <property type="term" value="F:rRNA binding"/>
    <property type="evidence" value="ECO:0007669"/>
    <property type="project" value="UniProtKB-KW"/>
</dbReference>
<dbReference type="InterPro" id="IPR030378">
    <property type="entry name" value="G_CP_dom"/>
</dbReference>
<comment type="cofactor">
    <cofactor evidence="10">
        <name>Zn(2+)</name>
        <dbReference type="ChEBI" id="CHEBI:29105"/>
    </cofactor>
    <text evidence="10">Binds 1 zinc ion per subunit.</text>
</comment>
<comment type="subcellular location">
    <subcellularLocation>
        <location evidence="10">Cytoplasm</location>
    </subcellularLocation>
</comment>
<comment type="subunit">
    <text evidence="10">Monomer. Associates with 30S ribosomal subunit, binds 16S rRNA.</text>
</comment>
<feature type="binding site" evidence="10">
    <location>
        <begin position="168"/>
        <end position="176"/>
    </location>
    <ligand>
        <name>GTP</name>
        <dbReference type="ChEBI" id="CHEBI:37565"/>
    </ligand>
</feature>
<keyword evidence="4 10" id="KW-0699">rRNA-binding</keyword>
<dbReference type="PROSITE" id="PS51721">
    <property type="entry name" value="G_CP"/>
    <property type="match status" value="1"/>
</dbReference>
<dbReference type="InterPro" id="IPR012340">
    <property type="entry name" value="NA-bd_OB-fold"/>
</dbReference>
<dbReference type="Gene3D" id="3.40.50.300">
    <property type="entry name" value="P-loop containing nucleotide triphosphate hydrolases"/>
    <property type="match status" value="1"/>
</dbReference>
<dbReference type="EMBL" id="AZGA01000011">
    <property type="protein sequence ID" value="KRM35863.1"/>
    <property type="molecule type" value="Genomic_DNA"/>
</dbReference>
<organism evidence="13 14">
    <name type="scientific">Agrilactobacillus composti DSM 18527 = JCM 14202</name>
    <dbReference type="NCBI Taxonomy" id="1423734"/>
    <lineage>
        <taxon>Bacteria</taxon>
        <taxon>Bacillati</taxon>
        <taxon>Bacillota</taxon>
        <taxon>Bacilli</taxon>
        <taxon>Lactobacillales</taxon>
        <taxon>Lactobacillaceae</taxon>
        <taxon>Agrilactobacillus</taxon>
    </lineage>
</organism>
<feature type="binding site" evidence="10">
    <location>
        <position position="256"/>
    </location>
    <ligand>
        <name>Zn(2+)</name>
        <dbReference type="ChEBI" id="CHEBI:29105"/>
    </ligand>
</feature>
<dbReference type="InterPro" id="IPR027417">
    <property type="entry name" value="P-loop_NTPase"/>
</dbReference>
<dbReference type="EC" id="3.6.1.-" evidence="10"/>
<dbReference type="GO" id="GO:0005737">
    <property type="term" value="C:cytoplasm"/>
    <property type="evidence" value="ECO:0007669"/>
    <property type="project" value="UniProtKB-SubCell"/>
</dbReference>
<dbReference type="SUPFAM" id="SSF52540">
    <property type="entry name" value="P-loop containing nucleoside triphosphate hydrolases"/>
    <property type="match status" value="1"/>
</dbReference>
<dbReference type="GO" id="GO:0005525">
    <property type="term" value="F:GTP binding"/>
    <property type="evidence" value="ECO:0007669"/>
    <property type="project" value="UniProtKB-UniRule"/>
</dbReference>
<keyword evidence="1 10" id="KW-0963">Cytoplasm</keyword>
<dbReference type="InterPro" id="IPR004881">
    <property type="entry name" value="Ribosome_biogen_GTPase_RsgA"/>
</dbReference>
<evidence type="ECO:0000256" key="2">
    <source>
        <dbReference type="ARBA" id="ARBA00022517"/>
    </source>
</evidence>
<keyword evidence="7 10" id="KW-0862">Zinc</keyword>
<dbReference type="Proteomes" id="UP000051236">
    <property type="component" value="Unassembled WGS sequence"/>
</dbReference>
<dbReference type="CDD" id="cd01854">
    <property type="entry name" value="YjeQ_EngC"/>
    <property type="match status" value="1"/>
</dbReference>
<gene>
    <name evidence="10" type="primary">rsgA</name>
    <name evidence="13" type="ORF">FC83_GL000891</name>
</gene>
<sequence length="299" mass="33515">MKGQGRIVKLIGGFYYVDDGQAVYQTRARGNFRKKGIKPLVGDEVIFESSNPTDGYILELLARKNTLVRPPVANIDLVITVTSLKEPDFQANLLDRFLVMQHFAAINTLLYVTKGDLLTPAAYGVFEPIFAYYQRIGYPVLMTQNPFLAENLQALTDHLQTQTAVVTGQSGAGKSTLLNHLNPDLALATGVISQSLNRGKHTTRQVELLKFGSGWIADTPGFSSLEIDQIPLDELKDQFVDFVPFSAQCRFRGCQHVNEPGCAVKNAVADNEIASWRYDNYLQFRTEIESKTRFQYKRK</sequence>
<feature type="binding site" evidence="10">
    <location>
        <position position="254"/>
    </location>
    <ligand>
        <name>Zn(2+)</name>
        <dbReference type="ChEBI" id="CHEBI:29105"/>
    </ligand>
</feature>
<evidence type="ECO:0000256" key="5">
    <source>
        <dbReference type="ARBA" id="ARBA00022741"/>
    </source>
</evidence>
<keyword evidence="3 10" id="KW-0479">Metal-binding</keyword>
<comment type="caution">
    <text evidence="13">The sequence shown here is derived from an EMBL/GenBank/DDBJ whole genome shotgun (WGS) entry which is preliminary data.</text>
</comment>
<evidence type="ECO:0000256" key="8">
    <source>
        <dbReference type="ARBA" id="ARBA00022884"/>
    </source>
</evidence>
<evidence type="ECO:0000256" key="9">
    <source>
        <dbReference type="ARBA" id="ARBA00023134"/>
    </source>
</evidence>
<dbReference type="eggNOG" id="COG1162">
    <property type="taxonomic scope" value="Bacteria"/>
</dbReference>
<dbReference type="PATRIC" id="fig|1423734.3.peg.899"/>
<evidence type="ECO:0000256" key="3">
    <source>
        <dbReference type="ARBA" id="ARBA00022723"/>
    </source>
</evidence>
<feature type="binding site" evidence="10">
    <location>
        <position position="249"/>
    </location>
    <ligand>
        <name>Zn(2+)</name>
        <dbReference type="ChEBI" id="CHEBI:29105"/>
    </ligand>
</feature>